<dbReference type="SUPFAM" id="SSF51055">
    <property type="entry name" value="Carbohydrate binding domain"/>
    <property type="match status" value="1"/>
</dbReference>
<evidence type="ECO:0000256" key="6">
    <source>
        <dbReference type="ARBA" id="ARBA00023145"/>
    </source>
</evidence>
<feature type="active site" description="Charge relay system" evidence="8">
    <location>
        <position position="228"/>
    </location>
</feature>
<evidence type="ECO:0000256" key="5">
    <source>
        <dbReference type="ARBA" id="ARBA00022825"/>
    </source>
</evidence>
<keyword evidence="4" id="KW-0378">Hydrolase</keyword>
<feature type="compositionally biased region" description="Low complexity" evidence="10">
    <location>
        <begin position="380"/>
        <end position="401"/>
    </location>
</feature>
<gene>
    <name evidence="13" type="ORF">CLV40_104288</name>
</gene>
<evidence type="ECO:0000256" key="3">
    <source>
        <dbReference type="ARBA" id="ARBA00022729"/>
    </source>
</evidence>
<evidence type="ECO:0000256" key="8">
    <source>
        <dbReference type="PIRSR" id="PIRSR001134-1"/>
    </source>
</evidence>
<dbReference type="RefSeq" id="WP_104478565.1">
    <property type="nucleotide sequence ID" value="NZ_CP154825.1"/>
</dbReference>
<comment type="caution">
    <text evidence="13">The sequence shown here is derived from an EMBL/GenBank/DDBJ whole genome shotgun (WGS) entry which is preliminary data.</text>
</comment>
<comment type="similarity">
    <text evidence="1">Belongs to the peptidase S1 family.</text>
</comment>
<dbReference type="GO" id="GO:0005975">
    <property type="term" value="P:carbohydrate metabolic process"/>
    <property type="evidence" value="ECO:0007669"/>
    <property type="project" value="InterPro"/>
</dbReference>
<keyword evidence="6" id="KW-0865">Zymogen</keyword>
<keyword evidence="7 9" id="KW-1015">Disulfide bond</keyword>
<dbReference type="SUPFAM" id="SSF54806">
    <property type="entry name" value="Alpha-lytic protease prodomain"/>
    <property type="match status" value="1"/>
</dbReference>
<dbReference type="InterPro" id="IPR037295">
    <property type="entry name" value="Alpha-lytic_protease_prodomain"/>
</dbReference>
<dbReference type="AlphaFoldDB" id="A0A2S6GUY8"/>
<evidence type="ECO:0000256" key="11">
    <source>
        <dbReference type="SAM" id="SignalP"/>
    </source>
</evidence>
<dbReference type="OrthoDB" id="8781117at2"/>
<dbReference type="GO" id="GO:0004553">
    <property type="term" value="F:hydrolase activity, hydrolyzing O-glycosyl compounds"/>
    <property type="evidence" value="ECO:0007669"/>
    <property type="project" value="InterPro"/>
</dbReference>
<dbReference type="Gene3D" id="2.40.10.10">
    <property type="entry name" value="Trypsin-like serine proteases"/>
    <property type="match status" value="2"/>
</dbReference>
<dbReference type="CDD" id="cd21112">
    <property type="entry name" value="alphaLP-like"/>
    <property type="match status" value="1"/>
</dbReference>
<feature type="region of interest" description="Disordered" evidence="10">
    <location>
        <begin position="380"/>
        <end position="402"/>
    </location>
</feature>
<evidence type="ECO:0000256" key="4">
    <source>
        <dbReference type="ARBA" id="ARBA00022801"/>
    </source>
</evidence>
<reference evidence="13 14" key="1">
    <citation type="submission" date="2018-02" db="EMBL/GenBank/DDBJ databases">
        <title>Genomic Encyclopedia of Archaeal and Bacterial Type Strains, Phase II (KMG-II): from individual species to whole genera.</title>
        <authorList>
            <person name="Goeker M."/>
        </authorList>
    </citation>
    <scope>NUCLEOTIDE SEQUENCE [LARGE SCALE GENOMIC DNA]</scope>
    <source>
        <strain evidence="13 14">YU 961-1</strain>
    </source>
</reference>
<feature type="disulfide bond" evidence="9">
    <location>
        <begin position="292"/>
        <end position="302"/>
    </location>
</feature>
<dbReference type="InterPro" id="IPR009003">
    <property type="entry name" value="Peptidase_S1_PA"/>
</dbReference>
<feature type="domain" description="Chitin-binding type-3" evidence="12">
    <location>
        <begin position="399"/>
        <end position="445"/>
    </location>
</feature>
<evidence type="ECO:0000313" key="13">
    <source>
        <dbReference type="EMBL" id="PPK69038.1"/>
    </source>
</evidence>
<dbReference type="Pfam" id="PF02839">
    <property type="entry name" value="CBM_5_12"/>
    <property type="match status" value="1"/>
</dbReference>
<dbReference type="Proteomes" id="UP000239203">
    <property type="component" value="Unassembled WGS sequence"/>
</dbReference>
<evidence type="ECO:0000256" key="9">
    <source>
        <dbReference type="PIRSR" id="PIRSR001134-2"/>
    </source>
</evidence>
<dbReference type="GO" id="GO:0004252">
    <property type="term" value="F:serine-type endopeptidase activity"/>
    <property type="evidence" value="ECO:0007669"/>
    <property type="project" value="InterPro"/>
</dbReference>
<dbReference type="GO" id="GO:0006508">
    <property type="term" value="P:proteolysis"/>
    <property type="evidence" value="ECO:0007669"/>
    <property type="project" value="UniProtKB-KW"/>
</dbReference>
<feature type="disulfide bond" evidence="9">
    <location>
        <begin position="328"/>
        <end position="355"/>
    </location>
</feature>
<feature type="active site" description="Charge relay system" evidence="8">
    <location>
        <position position="334"/>
    </location>
</feature>
<evidence type="ECO:0000256" key="10">
    <source>
        <dbReference type="SAM" id="MobiDB-lite"/>
    </source>
</evidence>
<keyword evidence="3 11" id="KW-0732">Signal</keyword>
<keyword evidence="5" id="KW-0720">Serine protease</keyword>
<organism evidence="13 14">
    <name type="scientific">Actinokineospora auranticolor</name>
    <dbReference type="NCBI Taxonomy" id="155976"/>
    <lineage>
        <taxon>Bacteria</taxon>
        <taxon>Bacillati</taxon>
        <taxon>Actinomycetota</taxon>
        <taxon>Actinomycetes</taxon>
        <taxon>Pseudonocardiales</taxon>
        <taxon>Pseudonocardiaceae</taxon>
        <taxon>Actinokineospora</taxon>
    </lineage>
</organism>
<dbReference type="PIRSF" id="PIRSF001134">
    <property type="entry name" value="Streptogrisin"/>
    <property type="match status" value="1"/>
</dbReference>
<sequence length="445" mass="44573">MNRKLTAAAMAALTAAGLATAVALTPSATAGQTAPAAVGADAASPEMLSAMARDLKLTPDQARQRIAREHKASSTEQALRGSLGNAFGGAWLDAGANTLTVALTDPAKADQVRGLGAVPKVVARSQAALDSAKAKLDAHGKAPQSVPGWYVDVNTNAVVVLAKAGGQDAAKAWAKSAGLDAAAVRVETSTEAPRPLIDVIGGNAYNFGGGSRCSIGFSVEGGFVTAGHCGTVGTQTSNPSGSVAGSSFPGNDYGYVRVAAGNTPRPLVNRYSGGQNVSVEGSTEAAVGASVCRSGSTTGWHCGTIQQKNASVNYQEGTVSGLTRTNACAEPGDSGGSWLAGAQAQGVTSGGSGNCSQGGTFYFQPVNEILQAYGLRLLTSGGNPPGSTTTTTPGNPPGGTSWAPYTNYAAGATVTYSGVTYRAIQGHTSLPGWEPPNVPSLWGRA</sequence>
<feature type="signal peptide" evidence="11">
    <location>
        <begin position="1"/>
        <end position="30"/>
    </location>
</feature>
<dbReference type="InterPro" id="IPR003610">
    <property type="entry name" value="CBM5/12"/>
</dbReference>
<feature type="chain" id="PRO_5039232821" evidence="11">
    <location>
        <begin position="31"/>
        <end position="445"/>
    </location>
</feature>
<dbReference type="Pfam" id="PF02983">
    <property type="entry name" value="Pro_Al_protease"/>
    <property type="match status" value="1"/>
</dbReference>
<protein>
    <submittedName>
        <fullName evidence="13">Streptogrisin C</fullName>
    </submittedName>
</protein>
<evidence type="ECO:0000313" key="14">
    <source>
        <dbReference type="Proteomes" id="UP000239203"/>
    </source>
</evidence>
<dbReference type="CDD" id="cd12214">
    <property type="entry name" value="ChiA1_BD"/>
    <property type="match status" value="1"/>
</dbReference>
<dbReference type="GO" id="GO:0005576">
    <property type="term" value="C:extracellular region"/>
    <property type="evidence" value="ECO:0007669"/>
    <property type="project" value="InterPro"/>
</dbReference>
<accession>A0A2S6GUY8</accession>
<dbReference type="Gene3D" id="3.30.300.50">
    <property type="match status" value="2"/>
</dbReference>
<feature type="disulfide bond" evidence="9">
    <location>
        <begin position="213"/>
        <end position="229"/>
    </location>
</feature>
<dbReference type="SUPFAM" id="SSF50494">
    <property type="entry name" value="Trypsin-like serine proteases"/>
    <property type="match status" value="1"/>
</dbReference>
<dbReference type="Gene3D" id="2.10.10.20">
    <property type="entry name" value="Carbohydrate-binding module superfamily 5/12"/>
    <property type="match status" value="1"/>
</dbReference>
<dbReference type="InterPro" id="IPR036573">
    <property type="entry name" value="CBM_sf_5/12"/>
</dbReference>
<dbReference type="InterPro" id="IPR043504">
    <property type="entry name" value="Peptidase_S1_PA_chymotrypsin"/>
</dbReference>
<name>A0A2S6GUY8_9PSEU</name>
<dbReference type="EMBL" id="PTIX01000004">
    <property type="protein sequence ID" value="PPK69038.1"/>
    <property type="molecule type" value="Genomic_DNA"/>
</dbReference>
<dbReference type="InterPro" id="IPR004236">
    <property type="entry name" value="Pept_S1_alpha_lytic"/>
</dbReference>
<dbReference type="InterPro" id="IPR035070">
    <property type="entry name" value="Streptogrisin_prodomain"/>
</dbReference>
<dbReference type="PRINTS" id="PR00861">
    <property type="entry name" value="ALYTICPTASE"/>
</dbReference>
<evidence type="ECO:0000256" key="2">
    <source>
        <dbReference type="ARBA" id="ARBA00022670"/>
    </source>
</evidence>
<evidence type="ECO:0000259" key="12">
    <source>
        <dbReference type="SMART" id="SM00495"/>
    </source>
</evidence>
<dbReference type="InterPro" id="IPR001316">
    <property type="entry name" value="Pept_S1A_streptogrisin"/>
</dbReference>
<evidence type="ECO:0000256" key="1">
    <source>
        <dbReference type="ARBA" id="ARBA00007664"/>
    </source>
</evidence>
<keyword evidence="2" id="KW-0645">Protease</keyword>
<proteinExistence type="inferred from homology"/>
<feature type="active site" description="Charge relay system" evidence="8">
    <location>
        <position position="252"/>
    </location>
</feature>
<keyword evidence="14" id="KW-1185">Reference proteome</keyword>
<dbReference type="SMART" id="SM00495">
    <property type="entry name" value="ChtBD3"/>
    <property type="match status" value="1"/>
</dbReference>
<evidence type="ECO:0000256" key="7">
    <source>
        <dbReference type="ARBA" id="ARBA00023157"/>
    </source>
</evidence>
<dbReference type="GO" id="GO:0030246">
    <property type="term" value="F:carbohydrate binding"/>
    <property type="evidence" value="ECO:0007669"/>
    <property type="project" value="InterPro"/>
</dbReference>